<dbReference type="InterPro" id="IPR016191">
    <property type="entry name" value="Ribonuclease/ribotoxin"/>
</dbReference>
<keyword evidence="1" id="KW-0540">Nuclease</keyword>
<dbReference type="GO" id="GO:0016787">
    <property type="term" value="F:hydrolase activity"/>
    <property type="evidence" value="ECO:0007669"/>
    <property type="project" value="UniProtKB-KW"/>
</dbReference>
<feature type="transmembrane region" description="Helical" evidence="4">
    <location>
        <begin position="12"/>
        <end position="31"/>
    </location>
</feature>
<keyword evidence="4" id="KW-0812">Transmembrane</keyword>
<gene>
    <name evidence="5" type="ORF">FB458_3015</name>
</gene>
<keyword evidence="4" id="KW-1133">Transmembrane helix</keyword>
<evidence type="ECO:0000313" key="6">
    <source>
        <dbReference type="Proteomes" id="UP000317893"/>
    </source>
</evidence>
<evidence type="ECO:0000256" key="3">
    <source>
        <dbReference type="SAM" id="MobiDB-lite"/>
    </source>
</evidence>
<dbReference type="GO" id="GO:0003723">
    <property type="term" value="F:RNA binding"/>
    <property type="evidence" value="ECO:0007669"/>
    <property type="project" value="InterPro"/>
</dbReference>
<accession>A0A542E3M2</accession>
<dbReference type="InterPro" id="IPR000026">
    <property type="entry name" value="N1-like"/>
</dbReference>
<sequence length="160" mass="16576">MAGRTVAGGRTGAVVTLVVGLLVVVLAVVLTRGSGGASSPSVRATSSASVPSSTTPSGGATDPASGLRWVAESSLDGPTRRTLALIRAGGPFPYPRNDGVVYHNANHVLPREADGYYHEYTVPTPGSSTRGPRRVVTGSQGQLYLTLDHYDTFTRIRPSG</sequence>
<dbReference type="Pfam" id="PF00545">
    <property type="entry name" value="Ribonuclease"/>
    <property type="match status" value="1"/>
</dbReference>
<dbReference type="OrthoDB" id="5326845at2"/>
<dbReference type="AlphaFoldDB" id="A0A542E3M2"/>
<evidence type="ECO:0000313" key="5">
    <source>
        <dbReference type="EMBL" id="TQJ09899.1"/>
    </source>
</evidence>
<dbReference type="GO" id="GO:0004521">
    <property type="term" value="F:RNA endonuclease activity"/>
    <property type="evidence" value="ECO:0007669"/>
    <property type="project" value="InterPro"/>
</dbReference>
<feature type="region of interest" description="Disordered" evidence="3">
    <location>
        <begin position="33"/>
        <end position="66"/>
    </location>
</feature>
<evidence type="ECO:0000256" key="4">
    <source>
        <dbReference type="SAM" id="Phobius"/>
    </source>
</evidence>
<evidence type="ECO:0000256" key="2">
    <source>
        <dbReference type="ARBA" id="ARBA00022801"/>
    </source>
</evidence>
<dbReference type="Gene3D" id="3.10.450.30">
    <property type="entry name" value="Microbial ribonucleases"/>
    <property type="match status" value="1"/>
</dbReference>
<dbReference type="Proteomes" id="UP000317893">
    <property type="component" value="Unassembled WGS sequence"/>
</dbReference>
<keyword evidence="6" id="KW-1185">Reference proteome</keyword>
<dbReference type="SUPFAM" id="SSF53933">
    <property type="entry name" value="Microbial ribonucleases"/>
    <property type="match status" value="1"/>
</dbReference>
<name>A0A542E3M2_9MICO</name>
<feature type="compositionally biased region" description="Low complexity" evidence="3">
    <location>
        <begin position="33"/>
        <end position="61"/>
    </location>
</feature>
<dbReference type="EMBL" id="VFMN01000001">
    <property type="protein sequence ID" value="TQJ09899.1"/>
    <property type="molecule type" value="Genomic_DNA"/>
</dbReference>
<evidence type="ECO:0000256" key="1">
    <source>
        <dbReference type="ARBA" id="ARBA00022722"/>
    </source>
</evidence>
<protein>
    <submittedName>
        <fullName evidence="5">Guanyl-specific ribonuclease Sa</fullName>
    </submittedName>
</protein>
<proteinExistence type="predicted"/>
<keyword evidence="2" id="KW-0378">Hydrolase</keyword>
<comment type="caution">
    <text evidence="5">The sequence shown here is derived from an EMBL/GenBank/DDBJ whole genome shotgun (WGS) entry which is preliminary data.</text>
</comment>
<dbReference type="RefSeq" id="WP_141849193.1">
    <property type="nucleotide sequence ID" value="NZ_BAAAPR010000007.1"/>
</dbReference>
<keyword evidence="4" id="KW-0472">Membrane</keyword>
<reference evidence="5 6" key="1">
    <citation type="submission" date="2019-06" db="EMBL/GenBank/DDBJ databases">
        <title>Sequencing the genomes of 1000 actinobacteria strains.</title>
        <authorList>
            <person name="Klenk H.-P."/>
        </authorList>
    </citation>
    <scope>NUCLEOTIDE SEQUENCE [LARGE SCALE GENOMIC DNA]</scope>
    <source>
        <strain evidence="5 6">DSM 18607</strain>
    </source>
</reference>
<organism evidence="5 6">
    <name type="scientific">Lapillicoccus jejuensis</name>
    <dbReference type="NCBI Taxonomy" id="402171"/>
    <lineage>
        <taxon>Bacteria</taxon>
        <taxon>Bacillati</taxon>
        <taxon>Actinomycetota</taxon>
        <taxon>Actinomycetes</taxon>
        <taxon>Micrococcales</taxon>
        <taxon>Intrasporangiaceae</taxon>
        <taxon>Lapillicoccus</taxon>
    </lineage>
</organism>